<dbReference type="OrthoDB" id="9800856at2"/>
<evidence type="ECO:0000313" key="2">
    <source>
        <dbReference type="Proteomes" id="UP000188613"/>
    </source>
</evidence>
<evidence type="ECO:0008006" key="3">
    <source>
        <dbReference type="Google" id="ProtNLM"/>
    </source>
</evidence>
<dbReference type="AlphaFoldDB" id="A0A1V2A4Z6"/>
<sequence>MRNIHRIKVVFGDTDAAGIVFYPNFYRWMDQAAHELIGAALLPVSKLQSERHIILPLLETFCQFKSPLFFEDIVEVHSEVVGMNQKVLKIEHVFKKGDHTAAAGYEVRAWTSTESGKPKAVPIPNDVRAALGHGPGSQ</sequence>
<dbReference type="CDD" id="cd00586">
    <property type="entry name" value="4HBT"/>
    <property type="match status" value="1"/>
</dbReference>
<accession>A0A1V2A4Z6</accession>
<dbReference type="STRING" id="1714355.BTO28_14565"/>
<dbReference type="Pfam" id="PF13279">
    <property type="entry name" value="4HBT_2"/>
    <property type="match status" value="1"/>
</dbReference>
<dbReference type="RefSeq" id="WP_076767552.1">
    <property type="nucleotide sequence ID" value="NZ_MSFI01000026.1"/>
</dbReference>
<name>A0A1V2A4Z6_9BACI</name>
<organism evidence="1 2">
    <name type="scientific">Domibacillus epiphyticus</name>
    <dbReference type="NCBI Taxonomy" id="1714355"/>
    <lineage>
        <taxon>Bacteria</taxon>
        <taxon>Bacillati</taxon>
        <taxon>Bacillota</taxon>
        <taxon>Bacilli</taxon>
        <taxon>Bacillales</taxon>
        <taxon>Bacillaceae</taxon>
        <taxon>Domibacillus</taxon>
    </lineage>
</organism>
<gene>
    <name evidence="1" type="ORF">BTO28_14565</name>
</gene>
<dbReference type="InterPro" id="IPR029069">
    <property type="entry name" value="HotDog_dom_sf"/>
</dbReference>
<protein>
    <recommendedName>
        <fullName evidence="3">4-hydroxybenzoyl-CoA thioesterase</fullName>
    </recommendedName>
</protein>
<comment type="caution">
    <text evidence="1">The sequence shown here is derived from an EMBL/GenBank/DDBJ whole genome shotgun (WGS) entry which is preliminary data.</text>
</comment>
<dbReference type="Proteomes" id="UP000188613">
    <property type="component" value="Unassembled WGS sequence"/>
</dbReference>
<dbReference type="Gene3D" id="3.10.129.10">
    <property type="entry name" value="Hotdog Thioesterase"/>
    <property type="match status" value="1"/>
</dbReference>
<dbReference type="SUPFAM" id="SSF54637">
    <property type="entry name" value="Thioesterase/thiol ester dehydrase-isomerase"/>
    <property type="match status" value="1"/>
</dbReference>
<reference evidence="1 2" key="1">
    <citation type="submission" date="2016-12" db="EMBL/GenBank/DDBJ databases">
        <title>Domibacillus sp. SAB 38T whole genome sequencing.</title>
        <authorList>
            <person name="Verma A."/>
            <person name="Ojha A.K."/>
            <person name="Krishnamurthi S."/>
        </authorList>
    </citation>
    <scope>NUCLEOTIDE SEQUENCE [LARGE SCALE GENOMIC DNA]</scope>
    <source>
        <strain evidence="1 2">SAB 38</strain>
    </source>
</reference>
<dbReference type="EMBL" id="MSFI01000026">
    <property type="protein sequence ID" value="OMP66010.1"/>
    <property type="molecule type" value="Genomic_DNA"/>
</dbReference>
<proteinExistence type="predicted"/>
<keyword evidence="2" id="KW-1185">Reference proteome</keyword>
<evidence type="ECO:0000313" key="1">
    <source>
        <dbReference type="EMBL" id="OMP66010.1"/>
    </source>
</evidence>